<dbReference type="EMBL" id="KT184694">
    <property type="protein sequence ID" value="AKQ07625.1"/>
    <property type="molecule type" value="Genomic_DNA"/>
</dbReference>
<dbReference type="RefSeq" id="YP_009204147.1">
    <property type="nucleotide sequence ID" value="NC_028860.1"/>
</dbReference>
<dbReference type="OrthoDB" id="25892at10239"/>
<proteinExistence type="predicted"/>
<organism evidence="1 2">
    <name type="scientific">Mycobacterium phage Smeadley</name>
    <dbReference type="NCBI Taxonomy" id="1673873"/>
    <lineage>
        <taxon>Viruses</taxon>
        <taxon>Duplodnaviria</taxon>
        <taxon>Heunggongvirae</taxon>
        <taxon>Uroviricota</taxon>
        <taxon>Caudoviricetes</taxon>
        <taxon>Fromanvirus</taxon>
        <taxon>Fromanvirus astro</taxon>
    </lineage>
</organism>
<evidence type="ECO:0000313" key="1">
    <source>
        <dbReference type="EMBL" id="AKQ07625.1"/>
    </source>
</evidence>
<evidence type="ECO:0000313" key="2">
    <source>
        <dbReference type="Proteomes" id="UP000204421"/>
    </source>
</evidence>
<dbReference type="GeneID" id="26630661"/>
<accession>A0A0H4TGV9</accession>
<reference evidence="1 2" key="1">
    <citation type="submission" date="2015-06" db="EMBL/GenBank/DDBJ databases">
        <authorList>
            <person name="Akther S."/>
            <person name="Anaya M."/>
            <person name="Carvajal B."/>
            <person name="Chen Y."/>
            <person name="Estrada B."/>
            <person name="Gedeon F."/>
            <person name="Golebiewska U.P."/>
            <person name="Gu W."/>
            <person name="Hernandez A."/>
            <person name="Islam T."/>
            <person name="Jin Y."/>
            <person name="Jung S.M.I.N."/>
            <person name="Nieves W."/>
            <person name="Patel N."/>
            <person name="Qu S."/>
            <person name="Sookdeo T."/>
            <person name="Tobar N."/>
            <person name="Victor W."/>
            <person name="Serrano M.G."/>
            <person name="Buck G."/>
            <person name="Lee V."/>
            <person name="Wang Y."/>
            <person name="Carvalho R."/>
            <person name="Voegtly L."/>
            <person name="Shi R."/>
            <person name="Duckworth R."/>
            <person name="Johnson A."/>
            <person name="Loviza R."/>
            <person name="Walstead R."/>
            <person name="Shah Z."/>
            <person name="Kiflezghi M."/>
            <person name="Wade K."/>
            <person name="Delesalle V.A."/>
            <person name="Bradley K.W."/>
            <person name="Asai D.J."/>
            <person name="Bowman C.A."/>
            <person name="Russell D.A."/>
            <person name="Pope W.H."/>
            <person name="Jacobs-Sera D."/>
            <person name="Hendrix R.W."/>
            <person name="Hatfull G.F."/>
        </authorList>
    </citation>
    <scope>NUCLEOTIDE SEQUENCE [LARGE SCALE GENOMIC DNA]</scope>
</reference>
<gene>
    <name evidence="1" type="ORF">SEA_SMEADLEY_57</name>
</gene>
<protein>
    <submittedName>
        <fullName evidence="1">Uncharacterized protein</fullName>
    </submittedName>
</protein>
<sequence length="93" mass="10341">MSVRQLRKIGEIVTKADIEIVEDTSDEEVRLLLGGRVLAIATDESLDGDGRWNVNIQDAQYRTNSFYVIDQDEAVDALEDIGVLYLAAKNGEL</sequence>
<name>A0A0H4TGV9_9CAUD</name>
<dbReference type="KEGG" id="vg:26630661"/>
<dbReference type="Proteomes" id="UP000204421">
    <property type="component" value="Segment"/>
</dbReference>